<evidence type="ECO:0000313" key="3">
    <source>
        <dbReference type="Proteomes" id="UP000183365"/>
    </source>
</evidence>
<feature type="compositionally biased region" description="Basic residues" evidence="1">
    <location>
        <begin position="857"/>
        <end position="874"/>
    </location>
</feature>
<evidence type="ECO:0000256" key="1">
    <source>
        <dbReference type="SAM" id="MobiDB-lite"/>
    </source>
</evidence>
<dbReference type="AlphaFoldDB" id="A0A1L0CWF9"/>
<feature type="region of interest" description="Disordered" evidence="1">
    <location>
        <begin position="833"/>
        <end position="880"/>
    </location>
</feature>
<protein>
    <submittedName>
        <fullName evidence="2">Uncharacterized protein</fullName>
    </submittedName>
</protein>
<name>A0A1L0CWF9_9ASCO</name>
<evidence type="ECO:0000313" key="2">
    <source>
        <dbReference type="EMBL" id="SGZ39143.1"/>
    </source>
</evidence>
<gene>
    <name evidence="2" type="ORF">HGUI_01343</name>
</gene>
<reference evidence="3" key="1">
    <citation type="submission" date="2016-11" db="EMBL/GenBank/DDBJ databases">
        <authorList>
            <person name="Guldener U."/>
        </authorList>
    </citation>
    <scope>NUCLEOTIDE SEQUENCE [LARGE SCALE GENOMIC DNA]</scope>
</reference>
<feature type="compositionally biased region" description="Basic and acidic residues" evidence="1">
    <location>
        <begin position="847"/>
        <end position="856"/>
    </location>
</feature>
<dbReference type="VEuPathDB" id="FungiDB:HGUI_01343"/>
<dbReference type="EMBL" id="FQNF01000018">
    <property type="protein sequence ID" value="SGZ39143.1"/>
    <property type="molecule type" value="Genomic_DNA"/>
</dbReference>
<accession>A0A1L0CWF9</accession>
<sequence length="880" mass="102233">MKNKRKLARNTAKEAYTEYPKKGDIIKIFQHQYEHSNSSHIHNILYGDIYDYCDLNYDTERFNIDGVSTRDIDTYDVQKHKFIDEYNLNGNWNTAEKKEVIIEPKLLFPLSDFVNNVHEKYESYEMNTKRQNKKKSQFSKKQLNRYYKLAIGEKKPRRYIANNSDDDEEESNSDEEILMDDEDYQVSDDESDSYLVHKFSKPSLSICNNFIKLENMDVKIIGLAVKNGYLNFKLIDKNDPTKNDGISLYLKALINDISSVPNENSSNLGLVVCTLKTGDLFFIEFFYEPTNESLKSQITYKFNILRKSNFQHSPFKDIKFLQKDITDCKNVYNFVIIDRYGNYTNGKIESKKTENNLVIEIESCLDDDESFKGVMFDPMNIELPYKAIIPGPHEDTLFLVDNTKIVSVNKRQKSAFLIAQFKFWSNVIDSYDIEDFFVIITNFEIKIFEKTVNDSKVALLKNVLSIRHYLNLARYDELGLSASFNKEKSSMIIFIKKYKQLYAMKINTCTKELKLINNLPLLIEIAGKNSSTNEPCALFGTNLVFLGGSEYNKNVYTVDISSLLEESFLMNLNAAVRVECNEILKNSNKDLKILERFESNFAVKNRIKKAILRGKQSTKDDLRIDNSSAQDRREIVKFADRFYQKLIEIFQERNAFGCIKMSDIEALPDFLLNAQLFYEFNVQFTRSIKENTPFRVTNFYNEIDEKPQNIWNNQMIMYCDRGINVKEKIVYDFSKGFNFEPGDKVYEGLKAWNPSKLFAYDEYQQSIHYNTSNSHILSRIGNPHGNNSLALKGQEEESLAYNFSFRGKSKIPSSQLNFKDIYDDSIVASTQNVSKPKELSLANDSTETSKAKEKKEKKTRTKNKSTKSKAKKPKMTSGFF</sequence>
<dbReference type="Proteomes" id="UP000183365">
    <property type="component" value="Unassembled WGS sequence"/>
</dbReference>
<proteinExistence type="predicted"/>
<dbReference type="OrthoDB" id="3973036at2759"/>
<organism evidence="2 3">
    <name type="scientific">Hanseniaspora guilliermondii</name>
    <dbReference type="NCBI Taxonomy" id="56406"/>
    <lineage>
        <taxon>Eukaryota</taxon>
        <taxon>Fungi</taxon>
        <taxon>Dikarya</taxon>
        <taxon>Ascomycota</taxon>
        <taxon>Saccharomycotina</taxon>
        <taxon>Saccharomycetes</taxon>
        <taxon>Saccharomycodales</taxon>
        <taxon>Saccharomycodaceae</taxon>
        <taxon>Hanseniaspora</taxon>
    </lineage>
</organism>
<keyword evidence="3" id="KW-1185">Reference proteome</keyword>